<accession>A0A2P2N883</accession>
<sequence length="14" mass="1486">MLLSAPEDSLLVPT</sequence>
<organism evidence="1">
    <name type="scientific">Rhizophora mucronata</name>
    <name type="common">Asiatic mangrove</name>
    <dbReference type="NCBI Taxonomy" id="61149"/>
    <lineage>
        <taxon>Eukaryota</taxon>
        <taxon>Viridiplantae</taxon>
        <taxon>Streptophyta</taxon>
        <taxon>Embryophyta</taxon>
        <taxon>Tracheophyta</taxon>
        <taxon>Spermatophyta</taxon>
        <taxon>Magnoliopsida</taxon>
        <taxon>eudicotyledons</taxon>
        <taxon>Gunneridae</taxon>
        <taxon>Pentapetalae</taxon>
        <taxon>rosids</taxon>
        <taxon>fabids</taxon>
        <taxon>Malpighiales</taxon>
        <taxon>Rhizophoraceae</taxon>
        <taxon>Rhizophora</taxon>
    </lineage>
</organism>
<protein>
    <submittedName>
        <fullName evidence="1">Uncharacterized protein</fullName>
    </submittedName>
</protein>
<proteinExistence type="predicted"/>
<reference evidence="1" key="1">
    <citation type="submission" date="2018-02" db="EMBL/GenBank/DDBJ databases">
        <title>Rhizophora mucronata_Transcriptome.</title>
        <authorList>
            <person name="Meera S.P."/>
            <person name="Sreeshan A."/>
            <person name="Augustine A."/>
        </authorList>
    </citation>
    <scope>NUCLEOTIDE SEQUENCE</scope>
    <source>
        <tissue evidence="1">Leaf</tissue>
    </source>
</reference>
<evidence type="ECO:0000313" key="1">
    <source>
        <dbReference type="EMBL" id="MBX38701.1"/>
    </source>
</evidence>
<name>A0A2P2N883_RHIMU</name>
<dbReference type="EMBL" id="GGEC01058217">
    <property type="protein sequence ID" value="MBX38701.1"/>
    <property type="molecule type" value="Transcribed_RNA"/>
</dbReference>